<dbReference type="Proteomes" id="UP000799539">
    <property type="component" value="Unassembled WGS sequence"/>
</dbReference>
<dbReference type="AlphaFoldDB" id="A0A6A6F840"/>
<feature type="transmembrane region" description="Helical" evidence="6">
    <location>
        <begin position="92"/>
        <end position="111"/>
    </location>
</feature>
<keyword evidence="3 6" id="KW-1133">Transmembrane helix</keyword>
<dbReference type="PANTHER" id="PTHR35042">
    <property type="entry name" value="ANTHRONE OXYGENASE ENCC"/>
    <property type="match status" value="1"/>
</dbReference>
<keyword evidence="8" id="KW-1185">Reference proteome</keyword>
<reference evidence="7" key="1">
    <citation type="journal article" date="2020" name="Stud. Mycol.">
        <title>101 Dothideomycetes genomes: a test case for predicting lifestyles and emergence of pathogens.</title>
        <authorList>
            <person name="Haridas S."/>
            <person name="Albert R."/>
            <person name="Binder M."/>
            <person name="Bloem J."/>
            <person name="Labutti K."/>
            <person name="Salamov A."/>
            <person name="Andreopoulos B."/>
            <person name="Baker S."/>
            <person name="Barry K."/>
            <person name="Bills G."/>
            <person name="Bluhm B."/>
            <person name="Cannon C."/>
            <person name="Castanera R."/>
            <person name="Culley D."/>
            <person name="Daum C."/>
            <person name="Ezra D."/>
            <person name="Gonzalez J."/>
            <person name="Henrissat B."/>
            <person name="Kuo A."/>
            <person name="Liang C."/>
            <person name="Lipzen A."/>
            <person name="Lutzoni F."/>
            <person name="Magnuson J."/>
            <person name="Mondo S."/>
            <person name="Nolan M."/>
            <person name="Ohm R."/>
            <person name="Pangilinan J."/>
            <person name="Park H.-J."/>
            <person name="Ramirez L."/>
            <person name="Alfaro M."/>
            <person name="Sun H."/>
            <person name="Tritt A."/>
            <person name="Yoshinaga Y."/>
            <person name="Zwiers L.-H."/>
            <person name="Turgeon B."/>
            <person name="Goodwin S."/>
            <person name="Spatafora J."/>
            <person name="Crous P."/>
            <person name="Grigoriev I."/>
        </authorList>
    </citation>
    <scope>NUCLEOTIDE SEQUENCE</scope>
    <source>
        <strain evidence="7">SCOH1-5</strain>
    </source>
</reference>
<keyword evidence="4 6" id="KW-0472">Membrane</keyword>
<gene>
    <name evidence="7" type="ORF">CERZMDRAFT_107023</name>
</gene>
<protein>
    <recommendedName>
        <fullName evidence="9">DUF1772 domain-containing protein</fullName>
    </recommendedName>
</protein>
<evidence type="ECO:0008006" key="9">
    <source>
        <dbReference type="Google" id="ProtNLM"/>
    </source>
</evidence>
<evidence type="ECO:0000313" key="7">
    <source>
        <dbReference type="EMBL" id="KAF2209734.1"/>
    </source>
</evidence>
<accession>A0A6A6F840</accession>
<feature type="transmembrane region" description="Helical" evidence="6">
    <location>
        <begin position="65"/>
        <end position="83"/>
    </location>
</feature>
<dbReference type="PANTHER" id="PTHR35042:SF1">
    <property type="entry name" value="DUF1772-DOMAIN-CONTAINING PROTEIN"/>
    <property type="match status" value="1"/>
</dbReference>
<keyword evidence="2 6" id="KW-0812">Transmembrane</keyword>
<evidence type="ECO:0000256" key="3">
    <source>
        <dbReference type="ARBA" id="ARBA00022989"/>
    </source>
</evidence>
<comment type="subcellular location">
    <subcellularLocation>
        <location evidence="1">Membrane</location>
        <topology evidence="1">Multi-pass membrane protein</topology>
    </subcellularLocation>
</comment>
<evidence type="ECO:0000256" key="2">
    <source>
        <dbReference type="ARBA" id="ARBA00022692"/>
    </source>
</evidence>
<evidence type="ECO:0000256" key="5">
    <source>
        <dbReference type="ARBA" id="ARBA00034313"/>
    </source>
</evidence>
<sequence>MSGRPFLTDELGTGLRTAQVLGLTASAFLAGKTFSASYSTTPALLLAPAPLLAKQWQTLFTRDKLLAPILSLFSSGTFAYLAYRDQTWTKPAILYTTASSLLLALIPYTYLLGEPVNQKLEEKARTLKAEEKEVGVKNEESVHALVDKWATVNFGRAVVSFVASAAAIWAAVERPGVVPATATFATGANRMGN</sequence>
<name>A0A6A6F840_9PEZI</name>
<organism evidence="7 8">
    <name type="scientific">Cercospora zeae-maydis SCOH1-5</name>
    <dbReference type="NCBI Taxonomy" id="717836"/>
    <lineage>
        <taxon>Eukaryota</taxon>
        <taxon>Fungi</taxon>
        <taxon>Dikarya</taxon>
        <taxon>Ascomycota</taxon>
        <taxon>Pezizomycotina</taxon>
        <taxon>Dothideomycetes</taxon>
        <taxon>Dothideomycetidae</taxon>
        <taxon>Mycosphaerellales</taxon>
        <taxon>Mycosphaerellaceae</taxon>
        <taxon>Cercospora</taxon>
    </lineage>
</organism>
<comment type="similarity">
    <text evidence="5">Belongs to the anthrone oxygenase family.</text>
</comment>
<proteinExistence type="inferred from homology"/>
<evidence type="ECO:0000256" key="1">
    <source>
        <dbReference type="ARBA" id="ARBA00004141"/>
    </source>
</evidence>
<evidence type="ECO:0000256" key="6">
    <source>
        <dbReference type="SAM" id="Phobius"/>
    </source>
</evidence>
<dbReference type="EMBL" id="ML992685">
    <property type="protein sequence ID" value="KAF2209734.1"/>
    <property type="molecule type" value="Genomic_DNA"/>
</dbReference>
<dbReference type="OrthoDB" id="5954308at2759"/>
<dbReference type="GO" id="GO:0016020">
    <property type="term" value="C:membrane"/>
    <property type="evidence" value="ECO:0007669"/>
    <property type="project" value="UniProtKB-SubCell"/>
</dbReference>
<evidence type="ECO:0000313" key="8">
    <source>
        <dbReference type="Proteomes" id="UP000799539"/>
    </source>
</evidence>
<dbReference type="Pfam" id="PF08592">
    <property type="entry name" value="Anthrone_oxy"/>
    <property type="match status" value="1"/>
</dbReference>
<dbReference type="InterPro" id="IPR013901">
    <property type="entry name" value="Anthrone_oxy"/>
</dbReference>
<evidence type="ECO:0000256" key="4">
    <source>
        <dbReference type="ARBA" id="ARBA00023136"/>
    </source>
</evidence>